<feature type="domain" description="Fibronectin type-III" evidence="4">
    <location>
        <begin position="37"/>
        <end position="132"/>
    </location>
</feature>
<dbReference type="Proteomes" id="UP000050761">
    <property type="component" value="Unassembled WGS sequence"/>
</dbReference>
<dbReference type="CDD" id="cd00063">
    <property type="entry name" value="FN3"/>
    <property type="match status" value="2"/>
</dbReference>
<organism evidence="6 7">
    <name type="scientific">Heligmosomoides polygyrus</name>
    <name type="common">Parasitic roundworm</name>
    <dbReference type="NCBI Taxonomy" id="6339"/>
    <lineage>
        <taxon>Eukaryota</taxon>
        <taxon>Metazoa</taxon>
        <taxon>Ecdysozoa</taxon>
        <taxon>Nematoda</taxon>
        <taxon>Chromadorea</taxon>
        <taxon>Rhabditida</taxon>
        <taxon>Rhabditina</taxon>
        <taxon>Rhabditomorpha</taxon>
        <taxon>Strongyloidea</taxon>
        <taxon>Heligmosomidae</taxon>
        <taxon>Heligmosomoides</taxon>
    </lineage>
</organism>
<gene>
    <name evidence="5" type="ORF">HPBE_LOCUS3062</name>
</gene>
<feature type="compositionally biased region" description="Polar residues" evidence="3">
    <location>
        <begin position="273"/>
        <end position="283"/>
    </location>
</feature>
<dbReference type="InterPro" id="IPR003961">
    <property type="entry name" value="FN3_dom"/>
</dbReference>
<evidence type="ECO:0000256" key="2">
    <source>
        <dbReference type="ARBA" id="ARBA00023157"/>
    </source>
</evidence>
<dbReference type="InterPro" id="IPR036116">
    <property type="entry name" value="FN3_sf"/>
</dbReference>
<evidence type="ECO:0000313" key="7">
    <source>
        <dbReference type="WBParaSite" id="HPBE_0000306101-mRNA-1"/>
    </source>
</evidence>
<reference evidence="7" key="2">
    <citation type="submission" date="2019-09" db="UniProtKB">
        <authorList>
            <consortium name="WormBaseParasite"/>
        </authorList>
    </citation>
    <scope>IDENTIFICATION</scope>
</reference>
<feature type="region of interest" description="Disordered" evidence="3">
    <location>
        <begin position="221"/>
        <end position="419"/>
    </location>
</feature>
<dbReference type="OrthoDB" id="504170at2759"/>
<keyword evidence="2" id="KW-1015">Disulfide bond</keyword>
<accession>A0A183FA69</accession>
<feature type="compositionally biased region" description="Polar residues" evidence="3">
    <location>
        <begin position="331"/>
        <end position="347"/>
    </location>
</feature>
<dbReference type="AlphaFoldDB" id="A0A183FA69"/>
<dbReference type="InterPro" id="IPR013783">
    <property type="entry name" value="Ig-like_fold"/>
</dbReference>
<proteinExistence type="predicted"/>
<dbReference type="InterPro" id="IPR050964">
    <property type="entry name" value="Striated_Muscle_Regulatory"/>
</dbReference>
<protein>
    <submittedName>
        <fullName evidence="7">Fibronectin type-III domain-containing protein</fullName>
    </submittedName>
</protein>
<reference evidence="5 6" key="1">
    <citation type="submission" date="2018-11" db="EMBL/GenBank/DDBJ databases">
        <authorList>
            <consortium name="Pathogen Informatics"/>
        </authorList>
    </citation>
    <scope>NUCLEOTIDE SEQUENCE [LARGE SCALE GENOMIC DNA]</scope>
</reference>
<dbReference type="SUPFAM" id="SSF49265">
    <property type="entry name" value="Fibronectin type III"/>
    <property type="match status" value="2"/>
</dbReference>
<dbReference type="PRINTS" id="PR00014">
    <property type="entry name" value="FNTYPEIII"/>
</dbReference>
<dbReference type="Pfam" id="PF00041">
    <property type="entry name" value="fn3"/>
    <property type="match status" value="1"/>
</dbReference>
<feature type="compositionally biased region" description="Polar residues" evidence="3">
    <location>
        <begin position="398"/>
        <end position="409"/>
    </location>
</feature>
<feature type="compositionally biased region" description="Basic and acidic residues" evidence="3">
    <location>
        <begin position="234"/>
        <end position="243"/>
    </location>
</feature>
<evidence type="ECO:0000256" key="3">
    <source>
        <dbReference type="SAM" id="MobiDB-lite"/>
    </source>
</evidence>
<dbReference type="Gene3D" id="2.60.40.10">
    <property type="entry name" value="Immunoglobulins"/>
    <property type="match status" value="2"/>
</dbReference>
<name>A0A183FA69_HELPZ</name>
<evidence type="ECO:0000259" key="4">
    <source>
        <dbReference type="PROSITE" id="PS50853"/>
    </source>
</evidence>
<dbReference type="WBParaSite" id="HPBE_0000306101-mRNA-1">
    <property type="protein sequence ID" value="HPBE_0000306101-mRNA-1"/>
    <property type="gene ID" value="HPBE_0000306101"/>
</dbReference>
<dbReference type="SMART" id="SM00060">
    <property type="entry name" value="FN3"/>
    <property type="match status" value="2"/>
</dbReference>
<evidence type="ECO:0000313" key="6">
    <source>
        <dbReference type="Proteomes" id="UP000050761"/>
    </source>
</evidence>
<dbReference type="EMBL" id="UZAH01006217">
    <property type="protein sequence ID" value="VDO30615.1"/>
    <property type="molecule type" value="Genomic_DNA"/>
</dbReference>
<dbReference type="PANTHER" id="PTHR13817:SF166">
    <property type="entry name" value="NEURONAL IGCAM-RELATED"/>
    <property type="match status" value="1"/>
</dbReference>
<accession>A0A3P7XZJ9</accession>
<sequence length="419" mass="45714">MKNLVREDCGVVKITAKNEFGETHKEIRLTVIDVPSEPLVLVASDTTMDSTTLSWSHPEKMNGAPLTGFIIERKAVDSNRWRLVGKTNASTLKFLATDLFSNQVYSFRIIAVNSAGEGPPSQTVDVPTTKDKERKLDLSESSLLPLLETPEIPDAKLEGNEITLSWNPVAEADSYIVERLSNNEGWLRIASIDKTNFLDRSLLENGTYRYRIKAEGNGEMLSLSDSTGPLTVHVGEKQKKGNEDAAAGNDVAELGRSADRELSPQLKSKKRQPGTNVKGQVDTTDIPHKEEERDEPPTSLPRRQSNAVDEIVNTKQRLKKRKPAEVERRASVTSNAEEFSPRPSSLQIKKKGEGKQDGEIAPVEGARTSELTESRATGLGIDAVSSAGQKTTEHAITGPSTAERTSGTTPEKAANGSFV</sequence>
<dbReference type="PROSITE" id="PS50853">
    <property type="entry name" value="FN3"/>
    <property type="match status" value="1"/>
</dbReference>
<evidence type="ECO:0000313" key="5">
    <source>
        <dbReference type="EMBL" id="VDO30615.1"/>
    </source>
</evidence>
<keyword evidence="6" id="KW-1185">Reference proteome</keyword>
<keyword evidence="1" id="KW-0677">Repeat</keyword>
<evidence type="ECO:0000256" key="1">
    <source>
        <dbReference type="ARBA" id="ARBA00022737"/>
    </source>
</evidence>
<dbReference type="PANTHER" id="PTHR13817">
    <property type="entry name" value="TITIN"/>
    <property type="match status" value="1"/>
</dbReference>